<gene>
    <name evidence="1" type="ORF">TEA_014658</name>
</gene>
<dbReference type="EMBL" id="SDRB02012273">
    <property type="protein sequence ID" value="THF98186.1"/>
    <property type="molecule type" value="Genomic_DNA"/>
</dbReference>
<dbReference type="AlphaFoldDB" id="A0A4V3WJT1"/>
<proteinExistence type="predicted"/>
<sequence length="139" mass="15872">MEVEVEVEVEDEDPYTSILLLQEEVICYPIQSLQPQPQQQQQHAILRLIQADQTETLHECCFIHHFPHDYGAVIPPQSLPDYLCLTPTTITHNDYDNDHNENENTPVVPLPLLTETHPPCFVSYQILSPTPSPQPPPVQ</sequence>
<accession>A0A4V3WJT1</accession>
<dbReference type="Proteomes" id="UP000306102">
    <property type="component" value="Unassembled WGS sequence"/>
</dbReference>
<name>A0A4V3WJT1_CAMSN</name>
<protein>
    <submittedName>
        <fullName evidence="1">Uncharacterized protein</fullName>
    </submittedName>
</protein>
<evidence type="ECO:0000313" key="2">
    <source>
        <dbReference type="Proteomes" id="UP000306102"/>
    </source>
</evidence>
<reference evidence="1 2" key="1">
    <citation type="journal article" date="2018" name="Proc. Natl. Acad. Sci. U.S.A.">
        <title>Draft genome sequence of Camellia sinensis var. sinensis provides insights into the evolution of the tea genome and tea quality.</title>
        <authorList>
            <person name="Wei C."/>
            <person name="Yang H."/>
            <person name="Wang S."/>
            <person name="Zhao J."/>
            <person name="Liu C."/>
            <person name="Gao L."/>
            <person name="Xia E."/>
            <person name="Lu Y."/>
            <person name="Tai Y."/>
            <person name="She G."/>
            <person name="Sun J."/>
            <person name="Cao H."/>
            <person name="Tong W."/>
            <person name="Gao Q."/>
            <person name="Li Y."/>
            <person name="Deng W."/>
            <person name="Jiang X."/>
            <person name="Wang W."/>
            <person name="Chen Q."/>
            <person name="Zhang S."/>
            <person name="Li H."/>
            <person name="Wu J."/>
            <person name="Wang P."/>
            <person name="Li P."/>
            <person name="Shi C."/>
            <person name="Zheng F."/>
            <person name="Jian J."/>
            <person name="Huang B."/>
            <person name="Shan D."/>
            <person name="Shi M."/>
            <person name="Fang C."/>
            <person name="Yue Y."/>
            <person name="Li F."/>
            <person name="Li D."/>
            <person name="Wei S."/>
            <person name="Han B."/>
            <person name="Jiang C."/>
            <person name="Yin Y."/>
            <person name="Xia T."/>
            <person name="Zhang Z."/>
            <person name="Bennetzen J.L."/>
            <person name="Zhao S."/>
            <person name="Wan X."/>
        </authorList>
    </citation>
    <scope>NUCLEOTIDE SEQUENCE [LARGE SCALE GENOMIC DNA]</scope>
    <source>
        <strain evidence="2">cv. Shuchazao</strain>
        <tissue evidence="1">Leaf</tissue>
    </source>
</reference>
<comment type="caution">
    <text evidence="1">The sequence shown here is derived from an EMBL/GenBank/DDBJ whole genome shotgun (WGS) entry which is preliminary data.</text>
</comment>
<keyword evidence="2" id="KW-1185">Reference proteome</keyword>
<organism evidence="1 2">
    <name type="scientific">Camellia sinensis var. sinensis</name>
    <name type="common">China tea</name>
    <dbReference type="NCBI Taxonomy" id="542762"/>
    <lineage>
        <taxon>Eukaryota</taxon>
        <taxon>Viridiplantae</taxon>
        <taxon>Streptophyta</taxon>
        <taxon>Embryophyta</taxon>
        <taxon>Tracheophyta</taxon>
        <taxon>Spermatophyta</taxon>
        <taxon>Magnoliopsida</taxon>
        <taxon>eudicotyledons</taxon>
        <taxon>Gunneridae</taxon>
        <taxon>Pentapetalae</taxon>
        <taxon>asterids</taxon>
        <taxon>Ericales</taxon>
        <taxon>Theaceae</taxon>
        <taxon>Camellia</taxon>
    </lineage>
</organism>
<evidence type="ECO:0000313" key="1">
    <source>
        <dbReference type="EMBL" id="THF98186.1"/>
    </source>
</evidence>